<dbReference type="Pfam" id="PF00534">
    <property type="entry name" value="Glycos_transf_1"/>
    <property type="match status" value="1"/>
</dbReference>
<dbReference type="InterPro" id="IPR044525">
    <property type="entry name" value="DGDG1/2"/>
</dbReference>
<dbReference type="AlphaFoldDB" id="A0AAV1HZ10"/>
<evidence type="ECO:0000256" key="2">
    <source>
        <dbReference type="ARBA" id="ARBA00004370"/>
    </source>
</evidence>
<accession>A0AAV1HZ10</accession>
<dbReference type="GO" id="GO:0009707">
    <property type="term" value="C:chloroplast outer membrane"/>
    <property type="evidence" value="ECO:0007669"/>
    <property type="project" value="TreeGrafter"/>
</dbReference>
<keyword evidence="4" id="KW-0150">Chloroplast</keyword>
<name>A0AAV1HZ10_9CHLO</name>
<comment type="similarity">
    <text evidence="3">Belongs to the glycosyltransferase group 1 family. Glycosyltransferase 4 subfamily.</text>
</comment>
<evidence type="ECO:0000313" key="13">
    <source>
        <dbReference type="EMBL" id="CAK0762147.1"/>
    </source>
</evidence>
<keyword evidence="14" id="KW-1185">Reference proteome</keyword>
<proteinExistence type="inferred from homology"/>
<dbReference type="SUPFAM" id="SSF53756">
    <property type="entry name" value="UDP-Glycosyltransferase/glycogen phosphorylase"/>
    <property type="match status" value="1"/>
</dbReference>
<dbReference type="PANTHER" id="PTHR46132">
    <property type="entry name" value="DIGALACTOSYLDIACYLGLYCEROL SYNTHASE 2, CHLOROPLASTIC"/>
    <property type="match status" value="1"/>
</dbReference>
<dbReference type="InterPro" id="IPR001296">
    <property type="entry name" value="Glyco_trans_1"/>
</dbReference>
<feature type="domain" description="Glycosyl transferase family 1" evidence="12">
    <location>
        <begin position="283"/>
        <end position="385"/>
    </location>
</feature>
<dbReference type="EC" id="2.4.1.241" evidence="9"/>
<dbReference type="GO" id="GO:0019375">
    <property type="term" value="P:galactolipid biosynthetic process"/>
    <property type="evidence" value="ECO:0007669"/>
    <property type="project" value="TreeGrafter"/>
</dbReference>
<dbReference type="PANTHER" id="PTHR46132:SF1">
    <property type="entry name" value="DIGALACTOSYLDIACYLGLYCEROL SYNTHASE 2, CHLOROPLASTIC"/>
    <property type="match status" value="1"/>
</dbReference>
<dbReference type="EMBL" id="CAUYUE010000004">
    <property type="protein sequence ID" value="CAK0762147.1"/>
    <property type="molecule type" value="Genomic_DNA"/>
</dbReference>
<keyword evidence="7" id="KW-0808">Transferase</keyword>
<keyword evidence="6" id="KW-0328">Glycosyltransferase</keyword>
<sequence>MARRKARKKEESSLRIPGRRVAIVSTAAIPWMTGTAVNPLLRAAYMAECTELQVTLIVPWLAKCDQELTFIDGVTFDTPDEQEEFMGRWITKRTGLTPKYRVKWYSGRYDRTLLGIFQVGNLTSVAEEAGAEVIILEEPEHLTWYHHGPRWTEKFDHVVGIIHTSYRELSRRNSGILMAGISVVFNSLLCSIHCHKVVKLSDTVQAFPRSVVCCVHGAAPKFLEYGDTKSKLEPGVNSRRFAKGAYCLGKIVYGKGWEELLTLLDFHQRHTHESQADVNHPTIDAYGSGEAFEHVKGMAEKLGVQINWLGRRDHLDPMLQDYQVFINASTSDVVATTSMEALAMGKWLICAQHPCNAFVGTFANCLIYRSPEEFSAHLEHALKEEPPPLSPSELRELGWEAATERMLDAGSIAANEWPGPISTAQEAMAWSLYNSVTGIEPLRVAINAGSHTRDAPADMLMYDPLESPCQNVRHSAWGWFLSLQPQLLVSFGCDLLRVGLGQDYSPGWNSGWPTACEESMPVNIKASAQSTTEPARLFA</sequence>
<dbReference type="Gene3D" id="3.40.50.2000">
    <property type="entry name" value="Glycogen Phosphorylase B"/>
    <property type="match status" value="1"/>
</dbReference>
<evidence type="ECO:0000256" key="8">
    <source>
        <dbReference type="ARBA" id="ARBA00023136"/>
    </source>
</evidence>
<evidence type="ECO:0000256" key="1">
    <source>
        <dbReference type="ARBA" id="ARBA00004229"/>
    </source>
</evidence>
<evidence type="ECO:0000256" key="6">
    <source>
        <dbReference type="ARBA" id="ARBA00022676"/>
    </source>
</evidence>
<comment type="subcellular location">
    <subcellularLocation>
        <location evidence="2">Membrane</location>
    </subcellularLocation>
    <subcellularLocation>
        <location evidence="1">Plastid</location>
        <location evidence="1">Chloroplast</location>
    </subcellularLocation>
</comment>
<keyword evidence="11" id="KW-0812">Transmembrane</keyword>
<comment type="catalytic activity">
    <reaction evidence="10">
        <text>a 1,2-diacyl-3-O-(beta-D-galactosyl)-sn-glycerol + UDP-alpha-D-galactose = a 1,2-diacyl-3-O-[alpha-D-galactosyl-(1-&gt;6)-beta-D-galactosyl]-sn-glycerol + UDP + H(+)</text>
        <dbReference type="Rhea" id="RHEA:10520"/>
        <dbReference type="ChEBI" id="CHEBI:15378"/>
        <dbReference type="ChEBI" id="CHEBI:17615"/>
        <dbReference type="ChEBI" id="CHEBI:28396"/>
        <dbReference type="ChEBI" id="CHEBI:58223"/>
        <dbReference type="ChEBI" id="CHEBI:66914"/>
        <dbReference type="EC" id="2.4.1.241"/>
    </reaction>
</comment>
<gene>
    <name evidence="13" type="ORF">CVIRNUC_002927</name>
</gene>
<keyword evidence="11" id="KW-1133">Transmembrane helix</keyword>
<keyword evidence="8 11" id="KW-0472">Membrane</keyword>
<evidence type="ECO:0000256" key="11">
    <source>
        <dbReference type="SAM" id="Phobius"/>
    </source>
</evidence>
<evidence type="ECO:0000313" key="14">
    <source>
        <dbReference type="Proteomes" id="UP001314263"/>
    </source>
</evidence>
<dbReference type="CDD" id="cd01635">
    <property type="entry name" value="Glycosyltransferase_GTB-type"/>
    <property type="match status" value="1"/>
</dbReference>
<evidence type="ECO:0000256" key="4">
    <source>
        <dbReference type="ARBA" id="ARBA00022528"/>
    </source>
</evidence>
<protein>
    <recommendedName>
        <fullName evidence="9">digalactosyldiacylglycerol synthase</fullName>
        <ecNumber evidence="9">2.4.1.241</ecNumber>
    </recommendedName>
</protein>
<feature type="transmembrane region" description="Helical" evidence="11">
    <location>
        <begin position="21"/>
        <end position="41"/>
    </location>
</feature>
<keyword evidence="5" id="KW-0934">Plastid</keyword>
<evidence type="ECO:0000256" key="7">
    <source>
        <dbReference type="ARBA" id="ARBA00022679"/>
    </source>
</evidence>
<evidence type="ECO:0000256" key="3">
    <source>
        <dbReference type="ARBA" id="ARBA00009481"/>
    </source>
</evidence>
<evidence type="ECO:0000256" key="10">
    <source>
        <dbReference type="ARBA" id="ARBA00048651"/>
    </source>
</evidence>
<evidence type="ECO:0000256" key="9">
    <source>
        <dbReference type="ARBA" id="ARBA00024055"/>
    </source>
</evidence>
<comment type="caution">
    <text evidence="13">The sequence shown here is derived from an EMBL/GenBank/DDBJ whole genome shotgun (WGS) entry which is preliminary data.</text>
</comment>
<reference evidence="13 14" key="1">
    <citation type="submission" date="2023-10" db="EMBL/GenBank/DDBJ databases">
        <authorList>
            <person name="Maclean D."/>
            <person name="Macfadyen A."/>
        </authorList>
    </citation>
    <scope>NUCLEOTIDE SEQUENCE [LARGE SCALE GENOMIC DNA]</scope>
</reference>
<dbReference type="GO" id="GO:0046481">
    <property type="term" value="F:digalactosyldiacylglycerol synthase activity"/>
    <property type="evidence" value="ECO:0007669"/>
    <property type="project" value="UniProtKB-EC"/>
</dbReference>
<dbReference type="Proteomes" id="UP001314263">
    <property type="component" value="Unassembled WGS sequence"/>
</dbReference>
<organism evidence="13 14">
    <name type="scientific">Coccomyxa viridis</name>
    <dbReference type="NCBI Taxonomy" id="1274662"/>
    <lineage>
        <taxon>Eukaryota</taxon>
        <taxon>Viridiplantae</taxon>
        <taxon>Chlorophyta</taxon>
        <taxon>core chlorophytes</taxon>
        <taxon>Trebouxiophyceae</taxon>
        <taxon>Trebouxiophyceae incertae sedis</taxon>
        <taxon>Coccomyxaceae</taxon>
        <taxon>Coccomyxa</taxon>
    </lineage>
</organism>
<evidence type="ECO:0000256" key="5">
    <source>
        <dbReference type="ARBA" id="ARBA00022640"/>
    </source>
</evidence>
<evidence type="ECO:0000259" key="12">
    <source>
        <dbReference type="Pfam" id="PF00534"/>
    </source>
</evidence>